<gene>
    <name evidence="2" type="ORF">PEPS_09420</name>
</gene>
<dbReference type="EMBL" id="AP025292">
    <property type="protein sequence ID" value="BDC98661.1"/>
    <property type="molecule type" value="Genomic_DNA"/>
</dbReference>
<dbReference type="InterPro" id="IPR012348">
    <property type="entry name" value="RNR-like"/>
</dbReference>
<evidence type="ECO:0000313" key="2">
    <source>
        <dbReference type="EMBL" id="BDC98661.1"/>
    </source>
</evidence>
<evidence type="ECO:0000313" key="3">
    <source>
        <dbReference type="Proteomes" id="UP001354989"/>
    </source>
</evidence>
<keyword evidence="1" id="KW-1133">Transmembrane helix</keyword>
<sequence length="248" mass="28954">MHSAEFWTDHFQNNLTVKRINWDIKPNLTNREKAEILYSLKAWQLGETSDGKHLLAAAAKHANQYHEPAYVEAVKLFIKEEQKHGRNLAKYLTAIGEETIQKDWGDYFFRKIRHLNTSMELWTITVLIVESAAQIFYQALSDASNCPLLKSICNDILIDEAHHIKFQNERLWKIFEHKGFYQKALSIGLYGILFFGTIHAVWFGHKRAFRAGGVNKKEFMRQMYYKFFNSLKYSHSKPAPMESNYASA</sequence>
<name>A0ABM7VCJ4_9BACT</name>
<keyword evidence="3" id="KW-1185">Reference proteome</keyword>
<dbReference type="CDD" id="cd00657">
    <property type="entry name" value="Ferritin_like"/>
    <property type="match status" value="1"/>
</dbReference>
<dbReference type="Gene3D" id="1.10.620.20">
    <property type="entry name" value="Ribonucleotide Reductase, subunit A"/>
    <property type="match status" value="1"/>
</dbReference>
<reference evidence="2 3" key="1">
    <citation type="submission" date="2021-12" db="EMBL/GenBank/DDBJ databases">
        <title>Genome sequencing of bacteria with rrn-lacking chromosome and rrn-plasmid.</title>
        <authorList>
            <person name="Anda M."/>
            <person name="Iwasaki W."/>
        </authorList>
    </citation>
    <scope>NUCLEOTIDE SEQUENCE [LARGE SCALE GENOMIC DNA]</scope>
    <source>
        <strain evidence="2 3">NBRC 101262</strain>
    </source>
</reference>
<dbReference type="SUPFAM" id="SSF47240">
    <property type="entry name" value="Ferritin-like"/>
    <property type="match status" value="1"/>
</dbReference>
<accession>A0ABM7VCJ4</accession>
<dbReference type="InterPro" id="IPR009078">
    <property type="entry name" value="Ferritin-like_SF"/>
</dbReference>
<proteinExistence type="predicted"/>
<dbReference type="Proteomes" id="UP001354989">
    <property type="component" value="Chromosome"/>
</dbReference>
<organism evidence="2 3">
    <name type="scientific">Persicobacter psychrovividus</name>
    <dbReference type="NCBI Taxonomy" id="387638"/>
    <lineage>
        <taxon>Bacteria</taxon>
        <taxon>Pseudomonadati</taxon>
        <taxon>Bacteroidota</taxon>
        <taxon>Cytophagia</taxon>
        <taxon>Cytophagales</taxon>
        <taxon>Persicobacteraceae</taxon>
        <taxon>Persicobacter</taxon>
    </lineage>
</organism>
<evidence type="ECO:0008006" key="4">
    <source>
        <dbReference type="Google" id="ProtNLM"/>
    </source>
</evidence>
<dbReference type="RefSeq" id="WP_338397803.1">
    <property type="nucleotide sequence ID" value="NZ_AP025292.1"/>
</dbReference>
<keyword evidence="1" id="KW-0472">Membrane</keyword>
<protein>
    <recommendedName>
        <fullName evidence="4">Ferritin-like domain-containing protein</fullName>
    </recommendedName>
</protein>
<evidence type="ECO:0000256" key="1">
    <source>
        <dbReference type="SAM" id="Phobius"/>
    </source>
</evidence>
<keyword evidence="1" id="KW-0812">Transmembrane</keyword>
<feature type="transmembrane region" description="Helical" evidence="1">
    <location>
        <begin position="180"/>
        <end position="203"/>
    </location>
</feature>